<protein>
    <submittedName>
        <fullName evidence="2">Uncharacterized protein</fullName>
    </submittedName>
</protein>
<gene>
    <name evidence="2" type="ORF">HJG60_010929</name>
</gene>
<dbReference type="EMBL" id="JABVXQ010000005">
    <property type="protein sequence ID" value="KAF6109703.1"/>
    <property type="molecule type" value="Genomic_DNA"/>
</dbReference>
<feature type="region of interest" description="Disordered" evidence="1">
    <location>
        <begin position="91"/>
        <end position="120"/>
    </location>
</feature>
<proteinExistence type="predicted"/>
<evidence type="ECO:0000313" key="3">
    <source>
        <dbReference type="Proteomes" id="UP000664940"/>
    </source>
</evidence>
<dbReference type="Proteomes" id="UP000664940">
    <property type="component" value="Unassembled WGS sequence"/>
</dbReference>
<feature type="region of interest" description="Disordered" evidence="1">
    <location>
        <begin position="138"/>
        <end position="177"/>
    </location>
</feature>
<evidence type="ECO:0000313" key="2">
    <source>
        <dbReference type="EMBL" id="KAF6109703.1"/>
    </source>
</evidence>
<comment type="caution">
    <text evidence="2">The sequence shown here is derived from an EMBL/GenBank/DDBJ whole genome shotgun (WGS) entry which is preliminary data.</text>
</comment>
<name>A0A834ADS9_9CHIR</name>
<reference evidence="2 3" key="1">
    <citation type="journal article" date="2020" name="Nature">
        <title>Six reference-quality genomes reveal evolution of bat adaptations.</title>
        <authorList>
            <person name="Jebb D."/>
            <person name="Huang Z."/>
            <person name="Pippel M."/>
            <person name="Hughes G.M."/>
            <person name="Lavrichenko K."/>
            <person name="Devanna P."/>
            <person name="Winkler S."/>
            <person name="Jermiin L.S."/>
            <person name="Skirmuntt E.C."/>
            <person name="Katzourakis A."/>
            <person name="Burkitt-Gray L."/>
            <person name="Ray D.A."/>
            <person name="Sullivan K.A.M."/>
            <person name="Roscito J.G."/>
            <person name="Kirilenko B.M."/>
            <person name="Davalos L.M."/>
            <person name="Corthals A.P."/>
            <person name="Power M.L."/>
            <person name="Jones G."/>
            <person name="Ransome R.D."/>
            <person name="Dechmann D.K.N."/>
            <person name="Locatelli A.G."/>
            <person name="Puechmaille S.J."/>
            <person name="Fedrigo O."/>
            <person name="Jarvis E.D."/>
            <person name="Hiller M."/>
            <person name="Vernes S.C."/>
            <person name="Myers E.W."/>
            <person name="Teeling E.C."/>
        </authorList>
    </citation>
    <scope>NUCLEOTIDE SEQUENCE [LARGE SCALE GENOMIC DNA]</scope>
    <source>
        <strain evidence="2">Bat1K_MPI-CBG_1</strain>
    </source>
</reference>
<organism evidence="2 3">
    <name type="scientific">Phyllostomus discolor</name>
    <name type="common">pale spear-nosed bat</name>
    <dbReference type="NCBI Taxonomy" id="89673"/>
    <lineage>
        <taxon>Eukaryota</taxon>
        <taxon>Metazoa</taxon>
        <taxon>Chordata</taxon>
        <taxon>Craniata</taxon>
        <taxon>Vertebrata</taxon>
        <taxon>Euteleostomi</taxon>
        <taxon>Mammalia</taxon>
        <taxon>Eutheria</taxon>
        <taxon>Laurasiatheria</taxon>
        <taxon>Chiroptera</taxon>
        <taxon>Yangochiroptera</taxon>
        <taxon>Phyllostomidae</taxon>
        <taxon>Phyllostominae</taxon>
        <taxon>Phyllostomus</taxon>
    </lineage>
</organism>
<dbReference type="AlphaFoldDB" id="A0A834ADS9"/>
<evidence type="ECO:0000256" key="1">
    <source>
        <dbReference type="SAM" id="MobiDB-lite"/>
    </source>
</evidence>
<accession>A0A834ADS9</accession>
<sequence>MLSPQDVGGVGKVLCPSNLLPRLRRSLRTPSARCLPSPALGGPVSPGLPLWHQRKASLPSSDSEEQALHRRAVVRGSLRGGCGSSCSSHSLSCSQPPSTCHFPPTLQPKPEPMADAGPGRRPSALCCRLSTPTPYDFPEGCGSSGPRTPTSPPPPCLNLRWDPSPGGPRGLLTEGETEAQERFVLGCKPVRG</sequence>